<keyword evidence="3" id="KW-1185">Reference proteome</keyword>
<organism evidence="2 3">
    <name type="scientific">Drosophila yakuba</name>
    <name type="common">Fruit fly</name>
    <dbReference type="NCBI Taxonomy" id="7245"/>
    <lineage>
        <taxon>Eukaryota</taxon>
        <taxon>Metazoa</taxon>
        <taxon>Ecdysozoa</taxon>
        <taxon>Arthropoda</taxon>
        <taxon>Hexapoda</taxon>
        <taxon>Insecta</taxon>
        <taxon>Pterygota</taxon>
        <taxon>Neoptera</taxon>
        <taxon>Endopterygota</taxon>
        <taxon>Diptera</taxon>
        <taxon>Brachycera</taxon>
        <taxon>Muscomorpha</taxon>
        <taxon>Ephydroidea</taxon>
        <taxon>Drosophilidae</taxon>
        <taxon>Drosophila</taxon>
        <taxon>Sophophora</taxon>
    </lineage>
</organism>
<dbReference type="KEGG" id="dya:Dyak_GE28349"/>
<dbReference type="AlphaFoldDB" id="A0A0R1E5M1"/>
<keyword evidence="1" id="KW-0732">Signal</keyword>
<proteinExistence type="predicted"/>
<sequence length="100" mass="11470">MQVLWLLLLVSYLSATRGDGNCTTCAAWVDRAVCGFNNRCYTSFKSSCELEMINCKLPEAYKFKETPFYGHCFRSTVQKCKAFVLLEQLNKKDKSVEMFA</sequence>
<gene>
    <name evidence="2" type="primary">Dyak\GE28349</name>
    <name evidence="2" type="synonym">GE28349</name>
    <name evidence="2" type="ORF">Dyak_GE28349</name>
</gene>
<dbReference type="OrthoDB" id="7804272at2759"/>
<feature type="chain" id="PRO_5006403240" evidence="1">
    <location>
        <begin position="19"/>
        <end position="100"/>
    </location>
</feature>
<evidence type="ECO:0000313" key="3">
    <source>
        <dbReference type="Proteomes" id="UP000002282"/>
    </source>
</evidence>
<dbReference type="EMBL" id="CM000160">
    <property type="protein sequence ID" value="KRK04373.1"/>
    <property type="molecule type" value="Genomic_DNA"/>
</dbReference>
<dbReference type="Proteomes" id="UP000002282">
    <property type="component" value="Chromosome 3R"/>
</dbReference>
<reference evidence="2 3" key="1">
    <citation type="journal article" date="2007" name="Nature">
        <title>Evolution of genes and genomes on the Drosophila phylogeny.</title>
        <authorList>
            <consortium name="Drosophila 12 Genomes Consortium"/>
            <person name="Clark A.G."/>
            <person name="Eisen M.B."/>
            <person name="Smith D.R."/>
            <person name="Bergman C.M."/>
            <person name="Oliver B."/>
            <person name="Markow T.A."/>
            <person name="Kaufman T.C."/>
            <person name="Kellis M."/>
            <person name="Gelbart W."/>
            <person name="Iyer V.N."/>
            <person name="Pollard D.A."/>
            <person name="Sackton T.B."/>
            <person name="Larracuente A.M."/>
            <person name="Singh N.D."/>
            <person name="Abad J.P."/>
            <person name="Abt D.N."/>
            <person name="Adryan B."/>
            <person name="Aguade M."/>
            <person name="Akashi H."/>
            <person name="Anderson W.W."/>
            <person name="Aquadro C.F."/>
            <person name="Ardell D.H."/>
            <person name="Arguello R."/>
            <person name="Artieri C.G."/>
            <person name="Barbash D.A."/>
            <person name="Barker D."/>
            <person name="Barsanti P."/>
            <person name="Batterham P."/>
            <person name="Batzoglou S."/>
            <person name="Begun D."/>
            <person name="Bhutkar A."/>
            <person name="Blanco E."/>
            <person name="Bosak S.A."/>
            <person name="Bradley R.K."/>
            <person name="Brand A.D."/>
            <person name="Brent M.R."/>
            <person name="Brooks A.N."/>
            <person name="Brown R.H."/>
            <person name="Butlin R.K."/>
            <person name="Caggese C."/>
            <person name="Calvi B.R."/>
            <person name="Bernardo de Carvalho A."/>
            <person name="Caspi A."/>
            <person name="Castrezana S."/>
            <person name="Celniker S.E."/>
            <person name="Chang J.L."/>
            <person name="Chapple C."/>
            <person name="Chatterji S."/>
            <person name="Chinwalla A."/>
            <person name="Civetta A."/>
            <person name="Clifton S.W."/>
            <person name="Comeron J.M."/>
            <person name="Costello J.C."/>
            <person name="Coyne J.A."/>
            <person name="Daub J."/>
            <person name="David R.G."/>
            <person name="Delcher A.L."/>
            <person name="Delehaunty K."/>
            <person name="Do C.B."/>
            <person name="Ebling H."/>
            <person name="Edwards K."/>
            <person name="Eickbush T."/>
            <person name="Evans J.D."/>
            <person name="Filipski A."/>
            <person name="Findeiss S."/>
            <person name="Freyhult E."/>
            <person name="Fulton L."/>
            <person name="Fulton R."/>
            <person name="Garcia A.C."/>
            <person name="Gardiner A."/>
            <person name="Garfield D.A."/>
            <person name="Garvin B.E."/>
            <person name="Gibson G."/>
            <person name="Gilbert D."/>
            <person name="Gnerre S."/>
            <person name="Godfrey J."/>
            <person name="Good R."/>
            <person name="Gotea V."/>
            <person name="Gravely B."/>
            <person name="Greenberg A.J."/>
            <person name="Griffiths-Jones S."/>
            <person name="Gross S."/>
            <person name="Guigo R."/>
            <person name="Gustafson E.A."/>
            <person name="Haerty W."/>
            <person name="Hahn M.W."/>
            <person name="Halligan D.L."/>
            <person name="Halpern A.L."/>
            <person name="Halter G.M."/>
            <person name="Han M.V."/>
            <person name="Heger A."/>
            <person name="Hillier L."/>
            <person name="Hinrichs A.S."/>
            <person name="Holmes I."/>
            <person name="Hoskins R.A."/>
            <person name="Hubisz M.J."/>
            <person name="Hultmark D."/>
            <person name="Huntley M.A."/>
            <person name="Jaffe D.B."/>
            <person name="Jagadeeshan S."/>
            <person name="Jeck W.R."/>
            <person name="Johnson J."/>
            <person name="Jones C.D."/>
            <person name="Jordan W.C."/>
            <person name="Karpen G.H."/>
            <person name="Kataoka E."/>
            <person name="Keightley P.D."/>
            <person name="Kheradpour P."/>
            <person name="Kirkness E.F."/>
            <person name="Koerich L.B."/>
            <person name="Kristiansen K."/>
            <person name="Kudrna D."/>
            <person name="Kulathinal R.J."/>
            <person name="Kumar S."/>
            <person name="Kwok R."/>
            <person name="Lander E."/>
            <person name="Langley C.H."/>
            <person name="Lapoint R."/>
            <person name="Lazzaro B.P."/>
            <person name="Lee S.J."/>
            <person name="Levesque L."/>
            <person name="Li R."/>
            <person name="Lin C.F."/>
            <person name="Lin M.F."/>
            <person name="Lindblad-Toh K."/>
            <person name="Llopart A."/>
            <person name="Long M."/>
            <person name="Low L."/>
            <person name="Lozovsky E."/>
            <person name="Lu J."/>
            <person name="Luo M."/>
            <person name="Machado C.A."/>
            <person name="Makalowski W."/>
            <person name="Marzo M."/>
            <person name="Matsuda M."/>
            <person name="Matzkin L."/>
            <person name="McAllister B."/>
            <person name="McBride C.S."/>
            <person name="McKernan B."/>
            <person name="McKernan K."/>
            <person name="Mendez-Lago M."/>
            <person name="Minx P."/>
            <person name="Mollenhauer M.U."/>
            <person name="Montooth K."/>
            <person name="Mount S.M."/>
            <person name="Mu X."/>
            <person name="Myers E."/>
            <person name="Negre B."/>
            <person name="Newfeld S."/>
            <person name="Nielsen R."/>
            <person name="Noor M.A."/>
            <person name="O'Grady P."/>
            <person name="Pachter L."/>
            <person name="Papaceit M."/>
            <person name="Parisi M.J."/>
            <person name="Parisi M."/>
            <person name="Parts L."/>
            <person name="Pedersen J.S."/>
            <person name="Pesole G."/>
            <person name="Phillippy A.M."/>
            <person name="Ponting C.P."/>
            <person name="Pop M."/>
            <person name="Porcelli D."/>
            <person name="Powell J.R."/>
            <person name="Prohaska S."/>
            <person name="Pruitt K."/>
            <person name="Puig M."/>
            <person name="Quesneville H."/>
            <person name="Ram K.R."/>
            <person name="Rand D."/>
            <person name="Rasmussen M.D."/>
            <person name="Reed L.K."/>
            <person name="Reenan R."/>
            <person name="Reily A."/>
            <person name="Remington K.A."/>
            <person name="Rieger T.T."/>
            <person name="Ritchie M.G."/>
            <person name="Robin C."/>
            <person name="Rogers Y.H."/>
            <person name="Rohde C."/>
            <person name="Rozas J."/>
            <person name="Rubenfield M.J."/>
            <person name="Ruiz A."/>
            <person name="Russo S."/>
            <person name="Salzberg S.L."/>
            <person name="Sanchez-Gracia A."/>
            <person name="Saranga D.J."/>
            <person name="Sato H."/>
            <person name="Schaeffer S.W."/>
            <person name="Schatz M.C."/>
            <person name="Schlenke T."/>
            <person name="Schwartz R."/>
            <person name="Segarra C."/>
            <person name="Singh R.S."/>
            <person name="Sirot L."/>
            <person name="Sirota M."/>
            <person name="Sisneros N.B."/>
            <person name="Smith C.D."/>
            <person name="Smith T.F."/>
            <person name="Spieth J."/>
            <person name="Stage D.E."/>
            <person name="Stark A."/>
            <person name="Stephan W."/>
            <person name="Strausberg R.L."/>
            <person name="Strempel S."/>
            <person name="Sturgill D."/>
            <person name="Sutton G."/>
            <person name="Sutton G.G."/>
            <person name="Tao W."/>
            <person name="Teichmann S."/>
            <person name="Tobari Y.N."/>
            <person name="Tomimura Y."/>
            <person name="Tsolas J.M."/>
            <person name="Valente V.L."/>
            <person name="Venter E."/>
            <person name="Venter J.C."/>
            <person name="Vicario S."/>
            <person name="Vieira F.G."/>
            <person name="Vilella A.J."/>
            <person name="Villasante A."/>
            <person name="Walenz B."/>
            <person name="Wang J."/>
            <person name="Wasserman M."/>
            <person name="Watts T."/>
            <person name="Wilson D."/>
            <person name="Wilson R.K."/>
            <person name="Wing R.A."/>
            <person name="Wolfner M.F."/>
            <person name="Wong A."/>
            <person name="Wong G.K."/>
            <person name="Wu C.I."/>
            <person name="Wu G."/>
            <person name="Yamamoto D."/>
            <person name="Yang H.P."/>
            <person name="Yang S.P."/>
            <person name="Yorke J.A."/>
            <person name="Yoshida K."/>
            <person name="Zdobnov E."/>
            <person name="Zhang P."/>
            <person name="Zhang Y."/>
            <person name="Zimin A.V."/>
            <person name="Baldwin J."/>
            <person name="Abdouelleil A."/>
            <person name="Abdulkadir J."/>
            <person name="Abebe A."/>
            <person name="Abera B."/>
            <person name="Abreu J."/>
            <person name="Acer S.C."/>
            <person name="Aftuck L."/>
            <person name="Alexander A."/>
            <person name="An P."/>
            <person name="Anderson E."/>
            <person name="Anderson S."/>
            <person name="Arachi H."/>
            <person name="Azer M."/>
            <person name="Bachantsang P."/>
            <person name="Barry A."/>
            <person name="Bayul T."/>
            <person name="Berlin A."/>
            <person name="Bessette D."/>
            <person name="Bloom T."/>
            <person name="Blye J."/>
            <person name="Boguslavskiy L."/>
            <person name="Bonnet C."/>
            <person name="Boukhgalter B."/>
            <person name="Bourzgui I."/>
            <person name="Brown A."/>
            <person name="Cahill P."/>
            <person name="Channer S."/>
            <person name="Cheshatsang Y."/>
            <person name="Chuda L."/>
            <person name="Citroen M."/>
            <person name="Collymore A."/>
            <person name="Cooke P."/>
            <person name="Costello M."/>
            <person name="D'Aco K."/>
            <person name="Daza R."/>
            <person name="De Haan G."/>
            <person name="DeGray S."/>
            <person name="DeMaso C."/>
            <person name="Dhargay N."/>
            <person name="Dooley K."/>
            <person name="Dooley E."/>
            <person name="Doricent M."/>
            <person name="Dorje P."/>
            <person name="Dorjee K."/>
            <person name="Dupes A."/>
            <person name="Elong R."/>
            <person name="Falk J."/>
            <person name="Farina A."/>
            <person name="Faro S."/>
            <person name="Ferguson D."/>
            <person name="Fisher S."/>
            <person name="Foley C.D."/>
            <person name="Franke A."/>
            <person name="Friedrich D."/>
            <person name="Gadbois L."/>
            <person name="Gearin G."/>
            <person name="Gearin C.R."/>
            <person name="Giannoukos G."/>
            <person name="Goode T."/>
            <person name="Graham J."/>
            <person name="Grandbois E."/>
            <person name="Grewal S."/>
            <person name="Gyaltsen K."/>
            <person name="Hafez N."/>
            <person name="Hagos B."/>
            <person name="Hall J."/>
            <person name="Henson C."/>
            <person name="Hollinger A."/>
            <person name="Honan T."/>
            <person name="Huard M.D."/>
            <person name="Hughes L."/>
            <person name="Hurhula B."/>
            <person name="Husby M.E."/>
            <person name="Kamat A."/>
            <person name="Kanga B."/>
            <person name="Kashin S."/>
            <person name="Khazanovich D."/>
            <person name="Kisner P."/>
            <person name="Lance K."/>
            <person name="Lara M."/>
            <person name="Lee W."/>
            <person name="Lennon N."/>
            <person name="Letendre F."/>
            <person name="LeVine R."/>
            <person name="Lipovsky A."/>
            <person name="Liu X."/>
            <person name="Liu J."/>
            <person name="Liu S."/>
            <person name="Lokyitsang T."/>
            <person name="Lokyitsang Y."/>
            <person name="Lubonja R."/>
            <person name="Lui A."/>
            <person name="MacDonald P."/>
            <person name="Magnisalis V."/>
            <person name="Maru K."/>
            <person name="Matthews C."/>
            <person name="McCusker W."/>
            <person name="McDonough S."/>
            <person name="Mehta T."/>
            <person name="Meldrim J."/>
            <person name="Meneus L."/>
            <person name="Mihai O."/>
            <person name="Mihalev A."/>
            <person name="Mihova T."/>
            <person name="Mittelman R."/>
            <person name="Mlenga V."/>
            <person name="Montmayeur A."/>
            <person name="Mulrain L."/>
            <person name="Navidi A."/>
            <person name="Naylor J."/>
            <person name="Negash T."/>
            <person name="Nguyen T."/>
            <person name="Nguyen N."/>
            <person name="Nicol R."/>
            <person name="Norbu C."/>
            <person name="Norbu N."/>
            <person name="Novod N."/>
            <person name="O'Neill B."/>
            <person name="Osman S."/>
            <person name="Markiewicz E."/>
            <person name="Oyono O.L."/>
            <person name="Patti C."/>
            <person name="Phunkhang P."/>
            <person name="Pierre F."/>
            <person name="Priest M."/>
            <person name="Raghuraman S."/>
            <person name="Rege F."/>
            <person name="Reyes R."/>
            <person name="Rise C."/>
            <person name="Rogov P."/>
            <person name="Ross K."/>
            <person name="Ryan E."/>
            <person name="Settipalli S."/>
            <person name="Shea T."/>
            <person name="Sherpa N."/>
            <person name="Shi L."/>
            <person name="Shih D."/>
            <person name="Sparrow T."/>
            <person name="Spaulding J."/>
            <person name="Stalker J."/>
            <person name="Stange-Thomann N."/>
            <person name="Stavropoulos S."/>
            <person name="Stone C."/>
            <person name="Strader C."/>
            <person name="Tesfaye S."/>
            <person name="Thomson T."/>
            <person name="Thoulutsang Y."/>
            <person name="Thoulutsang D."/>
            <person name="Topham K."/>
            <person name="Topping I."/>
            <person name="Tsamla T."/>
            <person name="Vassiliev H."/>
            <person name="Vo A."/>
            <person name="Wangchuk T."/>
            <person name="Wangdi T."/>
            <person name="Weiand M."/>
            <person name="Wilkinson J."/>
            <person name="Wilson A."/>
            <person name="Yadav S."/>
            <person name="Young G."/>
            <person name="Yu Q."/>
            <person name="Zembek L."/>
            <person name="Zhong D."/>
            <person name="Zimmer A."/>
            <person name="Zwirko Z."/>
            <person name="Jaffe D.B."/>
            <person name="Alvarez P."/>
            <person name="Brockman W."/>
            <person name="Butler J."/>
            <person name="Chin C."/>
            <person name="Gnerre S."/>
            <person name="Grabherr M."/>
            <person name="Kleber M."/>
            <person name="Mauceli E."/>
            <person name="MacCallum I."/>
        </authorList>
    </citation>
    <scope>NUCLEOTIDE SEQUENCE [LARGE SCALE GENOMIC DNA]</scope>
    <source>
        <strain evidence="3">Tai18E2 / Tucson 14021-0261.01</strain>
    </source>
</reference>
<feature type="signal peptide" evidence="1">
    <location>
        <begin position="1"/>
        <end position="18"/>
    </location>
</feature>
<protein>
    <submittedName>
        <fullName evidence="2">Uncharacterized protein, isoform B</fullName>
    </submittedName>
</protein>
<evidence type="ECO:0000256" key="1">
    <source>
        <dbReference type="SAM" id="SignalP"/>
    </source>
</evidence>
<evidence type="ECO:0000313" key="2">
    <source>
        <dbReference type="EMBL" id="KRK04373.1"/>
    </source>
</evidence>
<accession>A0A0R1E5M1</accession>
<name>A0A0R1E5M1_DROYA</name>
<reference evidence="2 3" key="2">
    <citation type="journal article" date="2007" name="PLoS Biol.">
        <title>Principles of genome evolution in the Drosophila melanogaster species group.</title>
        <authorList>
            <person name="Ranz J.M."/>
            <person name="Maurin D."/>
            <person name="Chan Y.S."/>
            <person name="von Grotthuss M."/>
            <person name="Hillier L.W."/>
            <person name="Roote J."/>
            <person name="Ashburner M."/>
            <person name="Bergman C.M."/>
        </authorList>
    </citation>
    <scope>NUCLEOTIDE SEQUENCE [LARGE SCALE GENOMIC DNA]</scope>
    <source>
        <strain evidence="3">Tai18E2 / Tucson 14021-0261.01</strain>
    </source>
</reference>